<reference evidence="1" key="2">
    <citation type="journal article" date="2021" name="PeerJ">
        <title>Extensive microbial diversity within the chicken gut microbiome revealed by metagenomics and culture.</title>
        <authorList>
            <person name="Gilroy R."/>
            <person name="Ravi A."/>
            <person name="Getino M."/>
            <person name="Pursley I."/>
            <person name="Horton D.L."/>
            <person name="Alikhan N.F."/>
            <person name="Baker D."/>
            <person name="Gharbi K."/>
            <person name="Hall N."/>
            <person name="Watson M."/>
            <person name="Adriaenssens E.M."/>
            <person name="Foster-Nyarko E."/>
            <person name="Jarju S."/>
            <person name="Secka A."/>
            <person name="Antonio M."/>
            <person name="Oren A."/>
            <person name="Chaudhuri R.R."/>
            <person name="La Ragione R."/>
            <person name="Hildebrand F."/>
            <person name="Pallen M.J."/>
        </authorList>
    </citation>
    <scope>NUCLEOTIDE SEQUENCE</scope>
    <source>
        <strain evidence="1">CHK158-818</strain>
    </source>
</reference>
<dbReference type="EMBL" id="DVNA01000066">
    <property type="protein sequence ID" value="HIU54751.1"/>
    <property type="molecule type" value="Genomic_DNA"/>
</dbReference>
<organism evidence="1 2">
    <name type="scientific">Candidatus Gallibacteroides avistercoris</name>
    <dbReference type="NCBI Taxonomy" id="2840833"/>
    <lineage>
        <taxon>Bacteria</taxon>
        <taxon>Pseudomonadati</taxon>
        <taxon>Bacteroidota</taxon>
        <taxon>Bacteroidia</taxon>
        <taxon>Bacteroidales</taxon>
        <taxon>Bacteroidaceae</taxon>
        <taxon>Bacteroidaceae incertae sedis</taxon>
        <taxon>Candidatus Gallibacteroides</taxon>
    </lineage>
</organism>
<dbReference type="AlphaFoldDB" id="A0A9D1M6S6"/>
<comment type="caution">
    <text evidence="1">The sequence shown here is derived from an EMBL/GenBank/DDBJ whole genome shotgun (WGS) entry which is preliminary data.</text>
</comment>
<dbReference type="Proteomes" id="UP000824112">
    <property type="component" value="Unassembled WGS sequence"/>
</dbReference>
<evidence type="ECO:0000313" key="1">
    <source>
        <dbReference type="EMBL" id="HIU54751.1"/>
    </source>
</evidence>
<name>A0A9D1M6S6_9BACT</name>
<sequence length="135" mass="15146">MQKLKKTLVIVLAVLLLCGAGFIYFKYYFVFGSGIKTGTLNYVVHKGYLFKTYEGEMILSGVSSKTPGTIQSNQFLFSIDNESVAKQLERMGGMEVELQYKEYLGALPWRGYSKFIVDSILSVRRPTAAPVLLPQ</sequence>
<gene>
    <name evidence="1" type="ORF">IAB03_02965</name>
</gene>
<accession>A0A9D1M6S6</accession>
<proteinExistence type="predicted"/>
<protein>
    <recommendedName>
        <fullName evidence="3">6-phosphogluconate dehydrogenase</fullName>
    </recommendedName>
</protein>
<evidence type="ECO:0000313" key="2">
    <source>
        <dbReference type="Proteomes" id="UP000824112"/>
    </source>
</evidence>
<evidence type="ECO:0008006" key="3">
    <source>
        <dbReference type="Google" id="ProtNLM"/>
    </source>
</evidence>
<reference evidence="1" key="1">
    <citation type="submission" date="2020-10" db="EMBL/GenBank/DDBJ databases">
        <authorList>
            <person name="Gilroy R."/>
        </authorList>
    </citation>
    <scope>NUCLEOTIDE SEQUENCE</scope>
    <source>
        <strain evidence="1">CHK158-818</strain>
    </source>
</reference>